<proteinExistence type="predicted"/>
<dbReference type="InterPro" id="IPR002656">
    <property type="entry name" value="Acyl_transf_3_dom"/>
</dbReference>
<feature type="transmembrane region" description="Helical" evidence="1">
    <location>
        <begin position="185"/>
        <end position="208"/>
    </location>
</feature>
<keyword evidence="1" id="KW-0472">Membrane</keyword>
<feature type="transmembrane region" description="Helical" evidence="1">
    <location>
        <begin position="156"/>
        <end position="173"/>
    </location>
</feature>
<feature type="transmembrane region" description="Helical" evidence="1">
    <location>
        <begin position="262"/>
        <end position="281"/>
    </location>
</feature>
<gene>
    <name evidence="3" type="ORF">H8R94_06540</name>
</gene>
<keyword evidence="1" id="KW-1133">Transmembrane helix</keyword>
<dbReference type="Pfam" id="PF01757">
    <property type="entry name" value="Acyl_transf_3"/>
    <property type="match status" value="1"/>
</dbReference>
<keyword evidence="1" id="KW-0812">Transmembrane</keyword>
<evidence type="ECO:0000313" key="3">
    <source>
        <dbReference type="EMBL" id="MBC5686265.1"/>
    </source>
</evidence>
<accession>A0ABR7GFN7</accession>
<sequence>MTQKRRNEITGLRGLSACAIAYIFHYTELFHTMPERFPIQAAVMGFLARYGVCMSEIFFMLSGLLLYWSYQKRLSEGELRLGNFILPKMKKIYPMMMASALVTWLLQKVGYAIYGVYILHPDGAGVRNSLKALLVSLLGLQTGWISDNDTLAVNGPSWFVSVFFVCYAIYYLLTRYVRGRLWQNVSYMGMMALGIFLMIHPLGLPLLYCTSGRGYFSFFAGIILAQIIEKTKERGKTFSCILASVVLIGSLILAETHENLRTLWYVSAFVWTSLIYLACQVDILRKIFGAKPFVWLGNVCMPIFLWNMATDLGMELINRLCHLDLNYSSLTVWSMHLVISLLVVWIMNEGDCLFHQRH</sequence>
<reference evidence="3 4" key="1">
    <citation type="submission" date="2020-08" db="EMBL/GenBank/DDBJ databases">
        <title>Genome public.</title>
        <authorList>
            <person name="Liu C."/>
            <person name="Sun Q."/>
        </authorList>
    </citation>
    <scope>NUCLEOTIDE SEQUENCE [LARGE SCALE GENOMIC DNA]</scope>
    <source>
        <strain evidence="3 4">NSJ-9</strain>
    </source>
</reference>
<keyword evidence="3" id="KW-0808">Transferase</keyword>
<comment type="caution">
    <text evidence="3">The sequence shown here is derived from an EMBL/GenBank/DDBJ whole genome shotgun (WGS) entry which is preliminary data.</text>
</comment>
<feature type="transmembrane region" description="Helical" evidence="1">
    <location>
        <begin position="12"/>
        <end position="27"/>
    </location>
</feature>
<feature type="transmembrane region" description="Helical" evidence="1">
    <location>
        <begin position="330"/>
        <end position="348"/>
    </location>
</feature>
<dbReference type="EMBL" id="JACOPG010000002">
    <property type="protein sequence ID" value="MBC5686265.1"/>
    <property type="molecule type" value="Genomic_DNA"/>
</dbReference>
<dbReference type="Proteomes" id="UP000643810">
    <property type="component" value="Unassembled WGS sequence"/>
</dbReference>
<keyword evidence="4" id="KW-1185">Reference proteome</keyword>
<dbReference type="RefSeq" id="WP_186854198.1">
    <property type="nucleotide sequence ID" value="NZ_JACOPG010000002.1"/>
</dbReference>
<dbReference type="GO" id="GO:0016746">
    <property type="term" value="F:acyltransferase activity"/>
    <property type="evidence" value="ECO:0007669"/>
    <property type="project" value="UniProtKB-KW"/>
</dbReference>
<evidence type="ECO:0000256" key="1">
    <source>
        <dbReference type="SAM" id="Phobius"/>
    </source>
</evidence>
<feature type="transmembrane region" description="Helical" evidence="1">
    <location>
        <begin position="293"/>
        <end position="310"/>
    </location>
</feature>
<name>A0ABR7GFN7_9FIRM</name>
<feature type="transmembrane region" description="Helical" evidence="1">
    <location>
        <begin position="214"/>
        <end position="231"/>
    </location>
</feature>
<keyword evidence="3" id="KW-0012">Acyltransferase</keyword>
<feature type="domain" description="Acyltransferase 3" evidence="2">
    <location>
        <begin position="7"/>
        <end position="347"/>
    </location>
</feature>
<protein>
    <submittedName>
        <fullName evidence="3">Acyltransferase</fullName>
    </submittedName>
</protein>
<evidence type="ECO:0000313" key="4">
    <source>
        <dbReference type="Proteomes" id="UP000643810"/>
    </source>
</evidence>
<feature type="transmembrane region" description="Helical" evidence="1">
    <location>
        <begin position="47"/>
        <end position="70"/>
    </location>
</feature>
<feature type="transmembrane region" description="Helical" evidence="1">
    <location>
        <begin position="91"/>
        <end position="114"/>
    </location>
</feature>
<feature type="transmembrane region" description="Helical" evidence="1">
    <location>
        <begin position="238"/>
        <end position="256"/>
    </location>
</feature>
<evidence type="ECO:0000259" key="2">
    <source>
        <dbReference type="Pfam" id="PF01757"/>
    </source>
</evidence>
<organism evidence="3 4">
    <name type="scientific">Roseburia lenta</name>
    <dbReference type="NCBI Taxonomy" id="2763061"/>
    <lineage>
        <taxon>Bacteria</taxon>
        <taxon>Bacillati</taxon>
        <taxon>Bacillota</taxon>
        <taxon>Clostridia</taxon>
        <taxon>Lachnospirales</taxon>
        <taxon>Lachnospiraceae</taxon>
        <taxon>Roseburia</taxon>
    </lineage>
</organism>